<dbReference type="GO" id="GO:0005524">
    <property type="term" value="F:ATP binding"/>
    <property type="evidence" value="ECO:0007669"/>
    <property type="project" value="UniProtKB-KW"/>
</dbReference>
<name>A0A9P1DDP8_9DINO</name>
<protein>
    <submittedName>
        <fullName evidence="10">Cytosolic Fe-S cluster assembly factor nbp35</fullName>
    </submittedName>
</protein>
<dbReference type="EMBL" id="CAMXCT020004346">
    <property type="protein sequence ID" value="CAL1162039.1"/>
    <property type="molecule type" value="Genomic_DNA"/>
</dbReference>
<dbReference type="InterPro" id="IPR038492">
    <property type="entry name" value="GBBH-like_N_sf"/>
</dbReference>
<dbReference type="GO" id="GO:0016226">
    <property type="term" value="P:iron-sulfur cluster assembly"/>
    <property type="evidence" value="ECO:0007669"/>
    <property type="project" value="InterPro"/>
</dbReference>
<dbReference type="Gene3D" id="3.40.50.300">
    <property type="entry name" value="P-loop containing nucleotide triphosphate hydrolases"/>
    <property type="match status" value="1"/>
</dbReference>
<keyword evidence="2" id="KW-0547">Nucleotide-binding</keyword>
<gene>
    <name evidence="8" type="ORF">C1SCF055_LOCUS34085</name>
</gene>
<dbReference type="PANTHER" id="PTHR42961:SF2">
    <property type="entry name" value="IRON-SULFUR PROTEIN NUBPL"/>
    <property type="match status" value="1"/>
</dbReference>
<dbReference type="SUPFAM" id="SSF52540">
    <property type="entry name" value="P-loop containing nucleoside triphosphate hydrolases"/>
    <property type="match status" value="1"/>
</dbReference>
<dbReference type="InterPro" id="IPR044304">
    <property type="entry name" value="NUBPL-like"/>
</dbReference>
<evidence type="ECO:0000256" key="5">
    <source>
        <dbReference type="ARBA" id="ARBA00023014"/>
    </source>
</evidence>
<accession>A0A9P1DDP8</accession>
<evidence type="ECO:0000256" key="6">
    <source>
        <dbReference type="ARBA" id="ARBA00024036"/>
    </source>
</evidence>
<dbReference type="PANTHER" id="PTHR42961">
    <property type="entry name" value="IRON-SULFUR PROTEIN NUBPL"/>
    <property type="match status" value="1"/>
</dbReference>
<dbReference type="Gene3D" id="3.30.2020.30">
    <property type="match status" value="1"/>
</dbReference>
<dbReference type="InterPro" id="IPR027417">
    <property type="entry name" value="P-loop_NTPase"/>
</dbReference>
<dbReference type="Pfam" id="PF06155">
    <property type="entry name" value="GBBH-like_N"/>
    <property type="match status" value="1"/>
</dbReference>
<dbReference type="Proteomes" id="UP001152797">
    <property type="component" value="Unassembled WGS sequence"/>
</dbReference>
<comment type="similarity">
    <text evidence="6">Belongs to the Mrp/NBP35 ATP-binding proteins family.</text>
</comment>
<dbReference type="CDD" id="cd02037">
    <property type="entry name" value="Mrp_NBP35"/>
    <property type="match status" value="1"/>
</dbReference>
<proteinExistence type="inferred from homology"/>
<feature type="domain" description="Gamma-butyrobetaine hydroxylase-like N-terminal" evidence="7">
    <location>
        <begin position="305"/>
        <end position="374"/>
    </location>
</feature>
<keyword evidence="1" id="KW-0479">Metal-binding</keyword>
<evidence type="ECO:0000256" key="2">
    <source>
        <dbReference type="ARBA" id="ARBA00022741"/>
    </source>
</evidence>
<keyword evidence="5" id="KW-0411">Iron-sulfur</keyword>
<dbReference type="EMBL" id="CAMXCT030004346">
    <property type="protein sequence ID" value="CAL4795976.1"/>
    <property type="molecule type" value="Genomic_DNA"/>
</dbReference>
<reference evidence="9" key="2">
    <citation type="submission" date="2024-04" db="EMBL/GenBank/DDBJ databases">
        <authorList>
            <person name="Chen Y."/>
            <person name="Shah S."/>
            <person name="Dougan E. K."/>
            <person name="Thang M."/>
            <person name="Chan C."/>
        </authorList>
    </citation>
    <scope>NUCLEOTIDE SEQUENCE [LARGE SCALE GENOMIC DNA]</scope>
</reference>
<evidence type="ECO:0000259" key="7">
    <source>
        <dbReference type="Pfam" id="PF06155"/>
    </source>
</evidence>
<dbReference type="GO" id="GO:0009570">
    <property type="term" value="C:chloroplast stroma"/>
    <property type="evidence" value="ECO:0007669"/>
    <property type="project" value="TreeGrafter"/>
</dbReference>
<dbReference type="Pfam" id="PF10609">
    <property type="entry name" value="ParA"/>
    <property type="match status" value="1"/>
</dbReference>
<comment type="caution">
    <text evidence="8">The sequence shown here is derived from an EMBL/GenBank/DDBJ whole genome shotgun (WGS) entry which is preliminary data.</text>
</comment>
<dbReference type="AlphaFoldDB" id="A0A9P1DDP8"/>
<evidence type="ECO:0000256" key="4">
    <source>
        <dbReference type="ARBA" id="ARBA00023004"/>
    </source>
</evidence>
<dbReference type="HAMAP" id="MF_02040">
    <property type="entry name" value="Mrp_NBP35"/>
    <property type="match status" value="1"/>
</dbReference>
<dbReference type="InterPro" id="IPR019591">
    <property type="entry name" value="Mrp/NBP35_ATP-bd"/>
</dbReference>
<dbReference type="GO" id="GO:0140663">
    <property type="term" value="F:ATP-dependent FeS chaperone activity"/>
    <property type="evidence" value="ECO:0007669"/>
    <property type="project" value="InterPro"/>
</dbReference>
<keyword evidence="11" id="KW-1185">Reference proteome</keyword>
<dbReference type="OrthoDB" id="1741334at2759"/>
<evidence type="ECO:0000313" key="8">
    <source>
        <dbReference type="EMBL" id="CAI4008664.1"/>
    </source>
</evidence>
<dbReference type="GO" id="GO:0046872">
    <property type="term" value="F:metal ion binding"/>
    <property type="evidence" value="ECO:0007669"/>
    <property type="project" value="UniProtKB-KW"/>
</dbReference>
<evidence type="ECO:0000313" key="11">
    <source>
        <dbReference type="Proteomes" id="UP001152797"/>
    </source>
</evidence>
<evidence type="ECO:0000256" key="1">
    <source>
        <dbReference type="ARBA" id="ARBA00022723"/>
    </source>
</evidence>
<organism evidence="8">
    <name type="scientific">Cladocopium goreaui</name>
    <dbReference type="NCBI Taxonomy" id="2562237"/>
    <lineage>
        <taxon>Eukaryota</taxon>
        <taxon>Sar</taxon>
        <taxon>Alveolata</taxon>
        <taxon>Dinophyceae</taxon>
        <taxon>Suessiales</taxon>
        <taxon>Symbiodiniaceae</taxon>
        <taxon>Cladocopium</taxon>
    </lineage>
</organism>
<evidence type="ECO:0000256" key="3">
    <source>
        <dbReference type="ARBA" id="ARBA00022840"/>
    </source>
</evidence>
<reference evidence="8" key="1">
    <citation type="submission" date="2022-10" db="EMBL/GenBank/DDBJ databases">
        <authorList>
            <person name="Chen Y."/>
            <person name="Dougan E. K."/>
            <person name="Chan C."/>
            <person name="Rhodes N."/>
            <person name="Thang M."/>
        </authorList>
    </citation>
    <scope>NUCLEOTIDE SEQUENCE</scope>
</reference>
<dbReference type="EMBL" id="CAMXCT010004346">
    <property type="protein sequence ID" value="CAI4008664.1"/>
    <property type="molecule type" value="Genomic_DNA"/>
</dbReference>
<sequence>MLKTCVGSSAASTLARRRRFASPSKPNGLAKVQSVLAVASGKGGVGKSSVCVNLAYTMQKYMGLKVGILDSDIYGPSLPTMVPASVAEKVYGSDRGGILPLYFQGVPLMSMGFLRPGEHAPIRGPMASAMVKQMLTTTEWGELDCLLIDLPPGTGDIHLTVAQEAALDAAIVITTPQQLSLVDVEKGIRMFDQVKIPTAAIVENMSFFVCDGCGKRHEIFQGSSEKLAKDFGIPRFFRFPLSPALSRTGLPFILEDDSSSIAEMLRREYQRLAKEAQAAVQELKGAFRPSLRSEVAGALLILRSEEGEFAIAAREVLLECRSAKMRDEMTGKRLFRDDEIPQNVTALELSSAGRYAMYIRWSNEHRSLFSFDHLKEIAAKKGQIWGKDR</sequence>
<evidence type="ECO:0000313" key="9">
    <source>
        <dbReference type="EMBL" id="CAL1162039.1"/>
    </source>
</evidence>
<keyword evidence="3" id="KW-0067">ATP-binding</keyword>
<dbReference type="InterPro" id="IPR010376">
    <property type="entry name" value="GBBH-like_N"/>
</dbReference>
<dbReference type="GO" id="GO:0051539">
    <property type="term" value="F:4 iron, 4 sulfur cluster binding"/>
    <property type="evidence" value="ECO:0007669"/>
    <property type="project" value="TreeGrafter"/>
</dbReference>
<keyword evidence="4" id="KW-0408">Iron</keyword>
<dbReference type="InterPro" id="IPR033756">
    <property type="entry name" value="YlxH/NBP35"/>
</dbReference>
<evidence type="ECO:0000313" key="10">
    <source>
        <dbReference type="EMBL" id="CAL4795976.1"/>
    </source>
</evidence>